<dbReference type="GO" id="GO:0008784">
    <property type="term" value="F:alanine racemase activity"/>
    <property type="evidence" value="ECO:0007669"/>
    <property type="project" value="UniProtKB-EC"/>
</dbReference>
<dbReference type="EMBL" id="JAJCIS010000001">
    <property type="protein sequence ID" value="MCB7386027.1"/>
    <property type="molecule type" value="Genomic_DNA"/>
</dbReference>
<comment type="function">
    <text evidence="4">Catalyzes the interconversion of L-alanine and D-alanine. May also act on other amino acids.</text>
</comment>
<evidence type="ECO:0000256" key="2">
    <source>
        <dbReference type="ARBA" id="ARBA00022898"/>
    </source>
</evidence>
<feature type="binding site" evidence="4">
    <location>
        <position position="316"/>
    </location>
    <ligand>
        <name>substrate</name>
    </ligand>
</feature>
<comment type="similarity">
    <text evidence="4">Belongs to the alanine racemase family.</text>
</comment>
<organism evidence="6 7">
    <name type="scientific">Bariatricus massiliensis</name>
    <dbReference type="NCBI Taxonomy" id="1745713"/>
    <lineage>
        <taxon>Bacteria</taxon>
        <taxon>Bacillati</taxon>
        <taxon>Bacillota</taxon>
        <taxon>Clostridia</taxon>
        <taxon>Lachnospirales</taxon>
        <taxon>Lachnospiraceae</taxon>
        <taxon>Bariatricus</taxon>
    </lineage>
</organism>
<name>A0ABS8DD50_9FIRM</name>
<keyword evidence="2 4" id="KW-0663">Pyridoxal phosphate</keyword>
<reference evidence="6 7" key="1">
    <citation type="submission" date="2021-10" db="EMBL/GenBank/DDBJ databases">
        <title>Collection of gut derived symbiotic bacterial strains cultured from healthy donors.</title>
        <authorList>
            <person name="Lin H."/>
            <person name="Littmann E."/>
            <person name="Kohout C."/>
            <person name="Pamer E.G."/>
        </authorList>
    </citation>
    <scope>NUCLEOTIDE SEQUENCE [LARGE SCALE GENOMIC DNA]</scope>
    <source>
        <strain evidence="6 7">DFI.1.165</strain>
    </source>
</reference>
<dbReference type="PANTHER" id="PTHR30511:SF0">
    <property type="entry name" value="ALANINE RACEMASE, CATABOLIC-RELATED"/>
    <property type="match status" value="1"/>
</dbReference>
<dbReference type="InterPro" id="IPR000821">
    <property type="entry name" value="Ala_racemase"/>
</dbReference>
<dbReference type="NCBIfam" id="TIGR00492">
    <property type="entry name" value="alr"/>
    <property type="match status" value="1"/>
</dbReference>
<dbReference type="SMART" id="SM01005">
    <property type="entry name" value="Ala_racemase_C"/>
    <property type="match status" value="1"/>
</dbReference>
<feature type="binding site" evidence="4">
    <location>
        <position position="137"/>
    </location>
    <ligand>
        <name>substrate</name>
    </ligand>
</feature>
<evidence type="ECO:0000256" key="1">
    <source>
        <dbReference type="ARBA" id="ARBA00001933"/>
    </source>
</evidence>
<feature type="modified residue" description="N6-(pyridoxal phosphate)lysine" evidence="4">
    <location>
        <position position="38"/>
    </location>
</feature>
<evidence type="ECO:0000313" key="7">
    <source>
        <dbReference type="Proteomes" id="UP001299546"/>
    </source>
</evidence>
<comment type="pathway">
    <text evidence="4">Amino-acid biosynthesis; D-alanine biosynthesis; D-alanine from L-alanine: step 1/1.</text>
</comment>
<evidence type="ECO:0000256" key="4">
    <source>
        <dbReference type="HAMAP-Rule" id="MF_01201"/>
    </source>
</evidence>
<dbReference type="CDD" id="cd00430">
    <property type="entry name" value="PLPDE_III_AR"/>
    <property type="match status" value="1"/>
</dbReference>
<comment type="cofactor">
    <cofactor evidence="1 4">
        <name>pyridoxal 5'-phosphate</name>
        <dbReference type="ChEBI" id="CHEBI:597326"/>
    </cofactor>
</comment>
<dbReference type="EC" id="5.1.1.1" evidence="4"/>
<dbReference type="Gene3D" id="3.20.20.10">
    <property type="entry name" value="Alanine racemase"/>
    <property type="match status" value="1"/>
</dbReference>
<dbReference type="HAMAP" id="MF_01201">
    <property type="entry name" value="Ala_racemase"/>
    <property type="match status" value="1"/>
</dbReference>
<dbReference type="PRINTS" id="PR00992">
    <property type="entry name" value="ALARACEMASE"/>
</dbReference>
<feature type="domain" description="Alanine racemase C-terminal" evidence="5">
    <location>
        <begin position="247"/>
        <end position="375"/>
    </location>
</feature>
<evidence type="ECO:0000259" key="5">
    <source>
        <dbReference type="SMART" id="SM01005"/>
    </source>
</evidence>
<evidence type="ECO:0000256" key="3">
    <source>
        <dbReference type="ARBA" id="ARBA00023235"/>
    </source>
</evidence>
<accession>A0ABS8DD50</accession>
<gene>
    <name evidence="6" type="primary">alr</name>
    <name evidence="6" type="ORF">LIZ65_01900</name>
</gene>
<sequence>MKTYSRIRAVIDLDAVKHNIKMMHARLQKGTKITAVVKTDAYGHGAVPIARMLEDMEEIWGFAVATLDEGTVLRNAGIKKPILCLGCIFPDQFEAMIAQEIRMTTSNLELARLASYKAQKMGKNAIFHIKLDTGMSRLGFPADEESAAAIMEVSRLPFVELEGLYTHFAKSDETDKEPSRQQFGRFVEMKERLAEQGLVFPYHHCCNSAGIIDIPEADMDFVRAGIATYGLYPSEEVQKGMVPLKPAMELIAHVVHVKWIEPGTPVSYGWTYKAQKRTKVATIPMGYGDGYPRSLSNKGYVLIHGKKAPVLGRICMDQFMVDVTDIEDVKFGDKVTLVGKNGDEFLPVETLSNLAGRFNYEFICDINKRVPREYVQGGKVVEQTDYFD</sequence>
<keyword evidence="3 4" id="KW-0413">Isomerase</keyword>
<dbReference type="PANTHER" id="PTHR30511">
    <property type="entry name" value="ALANINE RACEMASE"/>
    <property type="match status" value="1"/>
</dbReference>
<dbReference type="InterPro" id="IPR011079">
    <property type="entry name" value="Ala_racemase_C"/>
</dbReference>
<dbReference type="Pfam" id="PF01168">
    <property type="entry name" value="Ala_racemase_N"/>
    <property type="match status" value="1"/>
</dbReference>
<dbReference type="InterPro" id="IPR029066">
    <property type="entry name" value="PLP-binding_barrel"/>
</dbReference>
<dbReference type="Proteomes" id="UP001299546">
    <property type="component" value="Unassembled WGS sequence"/>
</dbReference>
<feature type="active site" description="Proton acceptor; specific for D-alanine" evidence="4">
    <location>
        <position position="38"/>
    </location>
</feature>
<dbReference type="Gene3D" id="2.40.37.10">
    <property type="entry name" value="Lyase, Ornithine Decarboxylase, Chain A, domain 1"/>
    <property type="match status" value="1"/>
</dbReference>
<dbReference type="InterPro" id="IPR001608">
    <property type="entry name" value="Ala_racemase_N"/>
</dbReference>
<dbReference type="SUPFAM" id="SSF50621">
    <property type="entry name" value="Alanine racemase C-terminal domain-like"/>
    <property type="match status" value="1"/>
</dbReference>
<evidence type="ECO:0000313" key="6">
    <source>
        <dbReference type="EMBL" id="MCB7386027.1"/>
    </source>
</evidence>
<dbReference type="Pfam" id="PF00842">
    <property type="entry name" value="Ala_racemase_C"/>
    <property type="match status" value="1"/>
</dbReference>
<dbReference type="InterPro" id="IPR009006">
    <property type="entry name" value="Ala_racemase/Decarboxylase_C"/>
</dbReference>
<comment type="caution">
    <text evidence="6">The sequence shown here is derived from an EMBL/GenBank/DDBJ whole genome shotgun (WGS) entry which is preliminary data.</text>
</comment>
<dbReference type="RefSeq" id="WP_066732130.1">
    <property type="nucleotide sequence ID" value="NZ_JAJCIQ010000001.1"/>
</dbReference>
<protein>
    <recommendedName>
        <fullName evidence="4">Alanine racemase</fullName>
        <ecNumber evidence="4">5.1.1.1</ecNumber>
    </recommendedName>
</protein>
<comment type="catalytic activity">
    <reaction evidence="4">
        <text>L-alanine = D-alanine</text>
        <dbReference type="Rhea" id="RHEA:20249"/>
        <dbReference type="ChEBI" id="CHEBI:57416"/>
        <dbReference type="ChEBI" id="CHEBI:57972"/>
        <dbReference type="EC" id="5.1.1.1"/>
    </reaction>
</comment>
<feature type="active site" description="Proton acceptor; specific for L-alanine" evidence="4">
    <location>
        <position position="268"/>
    </location>
</feature>
<dbReference type="SUPFAM" id="SSF51419">
    <property type="entry name" value="PLP-binding barrel"/>
    <property type="match status" value="1"/>
</dbReference>
<proteinExistence type="inferred from homology"/>
<keyword evidence="7" id="KW-1185">Reference proteome</keyword>